<reference evidence="1 2" key="1">
    <citation type="submission" date="2018-03" db="EMBL/GenBank/DDBJ databases">
        <title>Genomic Encyclopedia of Archaeal and Bacterial Type Strains, Phase II (KMG-II): from individual species to whole genera.</title>
        <authorList>
            <person name="Goeker M."/>
        </authorList>
    </citation>
    <scope>NUCLEOTIDE SEQUENCE [LARGE SCALE GENOMIC DNA]</scope>
    <source>
        <strain evidence="1 2">DSM 44720</strain>
    </source>
</reference>
<gene>
    <name evidence="1" type="ORF">CLV43_101199</name>
</gene>
<evidence type="ECO:0000313" key="2">
    <source>
        <dbReference type="Proteomes" id="UP000239494"/>
    </source>
</evidence>
<protein>
    <submittedName>
        <fullName evidence="1">Uncharacterized protein</fullName>
    </submittedName>
</protein>
<dbReference type="AlphaFoldDB" id="A0A2T0TJT6"/>
<keyword evidence="2" id="KW-1185">Reference proteome</keyword>
<sequence length="217" mass="22202">MATVAGLRPVSRYPLLRTAKHGALRPYGLFSYSHGVTPRPAPTRVARGLLLAVTSAALGVAAHGAAGGSLAEFTPALPLTLLIAGAATALANRRRSPLAILAALGAAQFAQHELLGLMHHHHTSTGGLGFDVVQMTTAHVLAALGTGLLLVKADDALFALAAAVSRLLPRTLAPGPVLLTPRAAALSAVAGRVLIELLLRSVNGRRGPPVLLVTRVP</sequence>
<name>A0A2T0TJT6_9PSEU</name>
<comment type="caution">
    <text evidence="1">The sequence shown here is derived from an EMBL/GenBank/DDBJ whole genome shotgun (WGS) entry which is preliminary data.</text>
</comment>
<proteinExistence type="predicted"/>
<dbReference type="Proteomes" id="UP000239494">
    <property type="component" value="Unassembled WGS sequence"/>
</dbReference>
<accession>A0A2T0TJT6</accession>
<organism evidence="1 2">
    <name type="scientific">Umezawaea tangerina</name>
    <dbReference type="NCBI Taxonomy" id="84725"/>
    <lineage>
        <taxon>Bacteria</taxon>
        <taxon>Bacillati</taxon>
        <taxon>Actinomycetota</taxon>
        <taxon>Actinomycetes</taxon>
        <taxon>Pseudonocardiales</taxon>
        <taxon>Pseudonocardiaceae</taxon>
        <taxon>Umezawaea</taxon>
    </lineage>
</organism>
<dbReference type="EMBL" id="PVTF01000001">
    <property type="protein sequence ID" value="PRY45936.1"/>
    <property type="molecule type" value="Genomic_DNA"/>
</dbReference>
<evidence type="ECO:0000313" key="1">
    <source>
        <dbReference type="EMBL" id="PRY45936.1"/>
    </source>
</evidence>